<gene>
    <name evidence="4" type="ORF">G6O67_007693</name>
</gene>
<dbReference type="PROSITE" id="PS00455">
    <property type="entry name" value="AMP_BINDING"/>
    <property type="match status" value="1"/>
</dbReference>
<dbReference type="Gene3D" id="3.40.50.12780">
    <property type="entry name" value="N-terminal domain of ligase-like"/>
    <property type="match status" value="1"/>
</dbReference>
<feature type="domain" description="Carrier" evidence="3">
    <location>
        <begin position="579"/>
        <end position="656"/>
    </location>
</feature>
<accession>A0A8H4PP02</accession>
<evidence type="ECO:0000259" key="3">
    <source>
        <dbReference type="PROSITE" id="PS50075"/>
    </source>
</evidence>
<dbReference type="SUPFAM" id="SSF47336">
    <property type="entry name" value="ACP-like"/>
    <property type="match status" value="1"/>
</dbReference>
<dbReference type="GO" id="GO:0031177">
    <property type="term" value="F:phosphopantetheine binding"/>
    <property type="evidence" value="ECO:0007669"/>
    <property type="project" value="InterPro"/>
</dbReference>
<dbReference type="Proteomes" id="UP000557566">
    <property type="component" value="Unassembled WGS sequence"/>
</dbReference>
<dbReference type="InterPro" id="IPR009081">
    <property type="entry name" value="PP-bd_ACP"/>
</dbReference>
<dbReference type="InterPro" id="IPR036736">
    <property type="entry name" value="ACP-like_sf"/>
</dbReference>
<dbReference type="InterPro" id="IPR000873">
    <property type="entry name" value="AMP-dep_synth/lig_dom"/>
</dbReference>
<dbReference type="EMBL" id="JAAVMX010000008">
    <property type="protein sequence ID" value="KAF4505780.1"/>
    <property type="molecule type" value="Genomic_DNA"/>
</dbReference>
<dbReference type="InterPro" id="IPR020806">
    <property type="entry name" value="PKS_PP-bd"/>
</dbReference>
<dbReference type="PROSITE" id="PS50075">
    <property type="entry name" value="CARRIER"/>
    <property type="match status" value="1"/>
</dbReference>
<dbReference type="OrthoDB" id="10253869at2759"/>
<name>A0A8H4PP02_9HYPO</name>
<dbReference type="Pfam" id="PF00975">
    <property type="entry name" value="Thioesterase"/>
    <property type="match status" value="1"/>
</dbReference>
<comment type="caution">
    <text evidence="4">The sequence shown here is derived from an EMBL/GenBank/DDBJ whole genome shotgun (WGS) entry which is preliminary data.</text>
</comment>
<dbReference type="InterPro" id="IPR029058">
    <property type="entry name" value="AB_hydrolase_fold"/>
</dbReference>
<protein>
    <recommendedName>
        <fullName evidence="3">Carrier domain-containing protein</fullName>
    </recommendedName>
</protein>
<dbReference type="Pfam" id="PF00501">
    <property type="entry name" value="AMP-binding"/>
    <property type="match status" value="1"/>
</dbReference>
<dbReference type="PANTHER" id="PTHR24096:SF267">
    <property type="entry name" value="MALONATE--COA LIGASE ACSF3, MITOCHONDRIAL"/>
    <property type="match status" value="1"/>
</dbReference>
<keyword evidence="2" id="KW-0597">Phosphoprotein</keyword>
<keyword evidence="5" id="KW-1185">Reference proteome</keyword>
<evidence type="ECO:0000313" key="5">
    <source>
        <dbReference type="Proteomes" id="UP000557566"/>
    </source>
</evidence>
<dbReference type="Pfam" id="PF00550">
    <property type="entry name" value="PP-binding"/>
    <property type="match status" value="1"/>
</dbReference>
<dbReference type="InterPro" id="IPR042099">
    <property type="entry name" value="ANL_N_sf"/>
</dbReference>
<dbReference type="SUPFAM" id="SSF56801">
    <property type="entry name" value="Acetyl-CoA synthetase-like"/>
    <property type="match status" value="1"/>
</dbReference>
<dbReference type="SMART" id="SM00823">
    <property type="entry name" value="PKS_PP"/>
    <property type="match status" value="1"/>
</dbReference>
<dbReference type="InterPro" id="IPR020845">
    <property type="entry name" value="AMP-binding_CS"/>
</dbReference>
<dbReference type="InterPro" id="IPR045851">
    <property type="entry name" value="AMP-bd_C_sf"/>
</dbReference>
<dbReference type="Gene3D" id="3.30.300.30">
    <property type="match status" value="1"/>
</dbReference>
<dbReference type="PANTHER" id="PTHR24096">
    <property type="entry name" value="LONG-CHAIN-FATTY-ACID--COA LIGASE"/>
    <property type="match status" value="1"/>
</dbReference>
<keyword evidence="1" id="KW-0596">Phosphopantetheine</keyword>
<sequence length="949" mass="103231">MVSPSSSWTCIQDMLKARSQSKSSGTMLFFPLGNDSTPEAMSYLALYRAATDLSLVIRRTGGFRDGAPVLLHLDDHRDAIVWFWAVLLADGLPVLSPPFSNVPKHRQQHTRWLSTLLESPLCITRARCVHLFDGSHTSNVLTIEALLRKDIEAFLRDDRHGTAGECGKSSIEAPAVLTLTSGSTGNAKAVCTTHRQILAAIRGKAACRALPPERPFLNWIGLDHVAGLVEMHMQAMWLGVDQIHVHAANVTSRPATFLHLLSRYRVCRSFAPNFFLAELVDAVGRRPPGAETWDLSSLTVVASGGEANDIETCVAASALLARYGAPRNAIVPGFGMTETCAGAIFNLDCPAYELRNGLSAASLGRCIDGIQMRVAVTDSEGCTRAAAPDAPGELQVRGEVVFRGYYGDPEATSDVFTPDGWFRTGDQAVVDAAHNLRLVGRLKDVINVNGIKIAASDIQASLEQALGPRVARVVAFASKADHTEQITVAYIPKQWPLEARAMVEIERLAVQACIMSGGTRPLVFRLSPSSASKLPLSALGKISRAKMRRLFEEGAFSEDVELHSQAVGQLKQEQQSAVSSIDAAEASLIQDIAQTLGLPPALIAVDTPIFELGCKSMDLIRLKHRIDARLGLEVPIVTLMKHPAAREMAAAIRVLPTSSGCPSLEASYDPVVTLHAGGSKMPLWLVHPGVGEVLVFIGLAQHLGDDDRPVYALRARGFEAGHRHFGSIEEAVETYVAAVRARQPQGPYGLAGYSYGTMLAFEMAKRLDGDGEQGSVRFLGSFNLPPHIKTRMRQLNWNMCLVHLTYFVGLTSQEHMDRAEEEGFRDVPRRDALARVMATVERGRLLELGLGEQGLARWADVAFGLQSMAVDYEPGGRVGVLDVFHAMPLRVAAASREEWLGEHLSKWRDFCETEPRFHEVGGAHYTMIGPEHVAGFSARLKAALRDRGV</sequence>
<dbReference type="Gene3D" id="3.40.50.1820">
    <property type="entry name" value="alpha/beta hydrolase"/>
    <property type="match status" value="1"/>
</dbReference>
<reference evidence="4 5" key="1">
    <citation type="journal article" date="2020" name="Genome Biol. Evol.">
        <title>A new high-quality draft genome assembly of the Chinese cordyceps Ophiocordyceps sinensis.</title>
        <authorList>
            <person name="Shu R."/>
            <person name="Zhang J."/>
            <person name="Meng Q."/>
            <person name="Zhang H."/>
            <person name="Zhou G."/>
            <person name="Li M."/>
            <person name="Wu P."/>
            <person name="Zhao Y."/>
            <person name="Chen C."/>
            <person name="Qin Q."/>
        </authorList>
    </citation>
    <scope>NUCLEOTIDE SEQUENCE [LARGE SCALE GENOMIC DNA]</scope>
    <source>
        <strain evidence="4 5">IOZ07</strain>
    </source>
</reference>
<evidence type="ECO:0000256" key="1">
    <source>
        <dbReference type="ARBA" id="ARBA00022450"/>
    </source>
</evidence>
<evidence type="ECO:0000256" key="2">
    <source>
        <dbReference type="ARBA" id="ARBA00022553"/>
    </source>
</evidence>
<dbReference type="GO" id="GO:0006633">
    <property type="term" value="P:fatty acid biosynthetic process"/>
    <property type="evidence" value="ECO:0007669"/>
    <property type="project" value="TreeGrafter"/>
</dbReference>
<proteinExistence type="predicted"/>
<dbReference type="AlphaFoldDB" id="A0A8H4PP02"/>
<dbReference type="Gene3D" id="1.10.1200.10">
    <property type="entry name" value="ACP-like"/>
    <property type="match status" value="1"/>
</dbReference>
<dbReference type="GO" id="GO:0031957">
    <property type="term" value="F:very long-chain fatty acid-CoA ligase activity"/>
    <property type="evidence" value="ECO:0007669"/>
    <property type="project" value="TreeGrafter"/>
</dbReference>
<evidence type="ECO:0000313" key="4">
    <source>
        <dbReference type="EMBL" id="KAF4505780.1"/>
    </source>
</evidence>
<organism evidence="4 5">
    <name type="scientific">Ophiocordyceps sinensis</name>
    <dbReference type="NCBI Taxonomy" id="72228"/>
    <lineage>
        <taxon>Eukaryota</taxon>
        <taxon>Fungi</taxon>
        <taxon>Dikarya</taxon>
        <taxon>Ascomycota</taxon>
        <taxon>Pezizomycotina</taxon>
        <taxon>Sordariomycetes</taxon>
        <taxon>Hypocreomycetidae</taxon>
        <taxon>Hypocreales</taxon>
        <taxon>Ophiocordycipitaceae</taxon>
        <taxon>Ophiocordyceps</taxon>
    </lineage>
</organism>
<dbReference type="InterPro" id="IPR001031">
    <property type="entry name" value="Thioesterase"/>
</dbReference>
<dbReference type="SUPFAM" id="SSF53474">
    <property type="entry name" value="alpha/beta-Hydrolases"/>
    <property type="match status" value="1"/>
</dbReference>